<dbReference type="SUPFAM" id="SSF52833">
    <property type="entry name" value="Thioredoxin-like"/>
    <property type="match status" value="1"/>
</dbReference>
<proteinExistence type="predicted"/>
<keyword evidence="4" id="KW-1185">Reference proteome</keyword>
<evidence type="ECO:0000313" key="3">
    <source>
        <dbReference type="EMBL" id="GAC78197.1"/>
    </source>
</evidence>
<evidence type="ECO:0000256" key="1">
    <source>
        <dbReference type="SAM" id="MobiDB-lite"/>
    </source>
</evidence>
<reference evidence="3 4" key="1">
    <citation type="submission" date="2013-02" db="EMBL/GenBank/DDBJ databases">
        <title>Whole genome shotgun sequence of Gordonia malaquae NBRC 108250.</title>
        <authorList>
            <person name="Yoshida I."/>
            <person name="Hosoyama A."/>
            <person name="Tsuchikane K."/>
            <person name="Ando Y."/>
            <person name="Baba S."/>
            <person name="Ohji S."/>
            <person name="Hamada M."/>
            <person name="Tamura T."/>
            <person name="Yamazoe A."/>
            <person name="Yamazaki S."/>
            <person name="Fujita N."/>
        </authorList>
    </citation>
    <scope>NUCLEOTIDE SEQUENCE [LARGE SCALE GENOMIC DNA]</scope>
    <source>
        <strain evidence="3 4">NBRC 108250</strain>
    </source>
</reference>
<dbReference type="Pfam" id="PF13462">
    <property type="entry name" value="Thioredoxin_4"/>
    <property type="match status" value="1"/>
</dbReference>
<dbReference type="CDD" id="cd02972">
    <property type="entry name" value="DsbA_family"/>
    <property type="match status" value="1"/>
</dbReference>
<dbReference type="STRING" id="410332.SAMN04488550_3579"/>
<sequence length="241" mass="25201">MVGNSRAAMAVTLAAVGLLSACSIDGNAVRAANEPPVENVQTTSATDAPRGDESTTTGEVFRIFAGTGAPKVTVTVIADLACPACKLFESTFGPVLDAYRGDPDVAVDYQVISFLDRMSSDNYSSRAANASHCVWHSAETTPAHAQDWRKFQRLAFENQPNEGGPGLPSTELSQFATTAGVPSAARCILESQRATEVSSSTRAVTNDPTFQGTPTVKINGATYTPGTPTALKSAIDQAKRG</sequence>
<dbReference type="OrthoDB" id="117402at2"/>
<comment type="caution">
    <text evidence="3">The sequence shown here is derived from an EMBL/GenBank/DDBJ whole genome shotgun (WGS) entry which is preliminary data.</text>
</comment>
<dbReference type="InterPro" id="IPR036249">
    <property type="entry name" value="Thioredoxin-like_sf"/>
</dbReference>
<dbReference type="Proteomes" id="UP000035009">
    <property type="component" value="Unassembled WGS sequence"/>
</dbReference>
<feature type="domain" description="Thioredoxin-like fold" evidence="2">
    <location>
        <begin position="64"/>
        <end position="236"/>
    </location>
</feature>
<evidence type="ECO:0000313" key="4">
    <source>
        <dbReference type="Proteomes" id="UP000035009"/>
    </source>
</evidence>
<name>M3USH6_GORML</name>
<dbReference type="EMBL" id="BAOP01000002">
    <property type="protein sequence ID" value="GAC78197.1"/>
    <property type="molecule type" value="Genomic_DNA"/>
</dbReference>
<feature type="compositionally biased region" description="Polar residues" evidence="1">
    <location>
        <begin position="196"/>
        <end position="227"/>
    </location>
</feature>
<dbReference type="eggNOG" id="COG1651">
    <property type="taxonomic scope" value="Bacteria"/>
</dbReference>
<accession>M3USH6</accession>
<dbReference type="Gene3D" id="3.40.30.10">
    <property type="entry name" value="Glutaredoxin"/>
    <property type="match status" value="1"/>
</dbReference>
<gene>
    <name evidence="3" type="ORF">GM1_002_01750</name>
</gene>
<organism evidence="3 4">
    <name type="scientific">Gordonia malaquae NBRC 108250</name>
    <dbReference type="NCBI Taxonomy" id="1223542"/>
    <lineage>
        <taxon>Bacteria</taxon>
        <taxon>Bacillati</taxon>
        <taxon>Actinomycetota</taxon>
        <taxon>Actinomycetes</taxon>
        <taxon>Mycobacteriales</taxon>
        <taxon>Gordoniaceae</taxon>
        <taxon>Gordonia</taxon>
    </lineage>
</organism>
<evidence type="ECO:0000259" key="2">
    <source>
        <dbReference type="Pfam" id="PF13462"/>
    </source>
</evidence>
<feature type="region of interest" description="Disordered" evidence="1">
    <location>
        <begin position="33"/>
        <end position="55"/>
    </location>
</feature>
<dbReference type="RefSeq" id="WP_008376031.1">
    <property type="nucleotide sequence ID" value="NZ_BAOP01000002.1"/>
</dbReference>
<dbReference type="AlphaFoldDB" id="M3USH6"/>
<protein>
    <recommendedName>
        <fullName evidence="2">Thioredoxin-like fold domain-containing protein</fullName>
    </recommendedName>
</protein>
<feature type="region of interest" description="Disordered" evidence="1">
    <location>
        <begin position="196"/>
        <end position="241"/>
    </location>
</feature>
<dbReference type="InterPro" id="IPR012336">
    <property type="entry name" value="Thioredoxin-like_fold"/>
</dbReference>
<dbReference type="PROSITE" id="PS51257">
    <property type="entry name" value="PROKAR_LIPOPROTEIN"/>
    <property type="match status" value="1"/>
</dbReference>